<dbReference type="AlphaFoldDB" id="A0A2M7BY55"/>
<dbReference type="Gene3D" id="3.40.50.10490">
    <property type="entry name" value="Glucose-6-phosphate isomerase like protein, domain 1"/>
    <property type="match status" value="1"/>
</dbReference>
<evidence type="ECO:0000256" key="5">
    <source>
        <dbReference type="HAMAP-Rule" id="MF_00291"/>
    </source>
</evidence>
<protein>
    <recommendedName>
        <fullName evidence="4 5">Small ribosomal subunit protein uS2</fullName>
    </recommendedName>
</protein>
<dbReference type="HAMAP" id="MF_00291_B">
    <property type="entry name" value="Ribosomal_uS2_B"/>
    <property type="match status" value="1"/>
</dbReference>
<dbReference type="InterPro" id="IPR005706">
    <property type="entry name" value="Ribosomal_uS2_bac/mit/plastid"/>
</dbReference>
<evidence type="ECO:0000313" key="8">
    <source>
        <dbReference type="Proteomes" id="UP000230324"/>
    </source>
</evidence>
<dbReference type="GO" id="GO:0006412">
    <property type="term" value="P:translation"/>
    <property type="evidence" value="ECO:0007669"/>
    <property type="project" value="UniProtKB-UniRule"/>
</dbReference>
<dbReference type="InterPro" id="IPR001865">
    <property type="entry name" value="Ribosomal_uS2"/>
</dbReference>
<accession>A0A2M7BY55</accession>
<dbReference type="GO" id="GO:0022627">
    <property type="term" value="C:cytosolic small ribosomal subunit"/>
    <property type="evidence" value="ECO:0007669"/>
    <property type="project" value="TreeGrafter"/>
</dbReference>
<dbReference type="NCBIfam" id="TIGR01011">
    <property type="entry name" value="rpsB_bact"/>
    <property type="match status" value="1"/>
</dbReference>
<comment type="similarity">
    <text evidence="1 5">Belongs to the universal ribosomal protein uS2 family.</text>
</comment>
<evidence type="ECO:0000313" key="7">
    <source>
        <dbReference type="EMBL" id="PIV12621.1"/>
    </source>
</evidence>
<evidence type="ECO:0000256" key="6">
    <source>
        <dbReference type="SAM" id="MobiDB-lite"/>
    </source>
</evidence>
<dbReference type="PRINTS" id="PR00395">
    <property type="entry name" value="RIBOSOMALS2"/>
</dbReference>
<dbReference type="EMBL" id="PEUV01000033">
    <property type="protein sequence ID" value="PIV12621.1"/>
    <property type="molecule type" value="Genomic_DNA"/>
</dbReference>
<name>A0A2M7BY55_9BACT</name>
<evidence type="ECO:0000256" key="3">
    <source>
        <dbReference type="ARBA" id="ARBA00023274"/>
    </source>
</evidence>
<dbReference type="GO" id="GO:0003735">
    <property type="term" value="F:structural constituent of ribosome"/>
    <property type="evidence" value="ECO:0007669"/>
    <property type="project" value="InterPro"/>
</dbReference>
<dbReference type="PANTHER" id="PTHR12534:SF0">
    <property type="entry name" value="SMALL RIBOSOMAL SUBUNIT PROTEIN US2M"/>
    <property type="match status" value="1"/>
</dbReference>
<sequence>MTEKKSPSAKTKEEKKKKPTLSDFKLDLEEMVREGLHFGHRTSRLHPKMEPYLLGVRNTIHIIDVKKTAEKLKEALSFLQKIISEGKILLFVGTKIQHKELVKSLAEDLNMPYVIERWLGGTFTNFEVIKKRTKYLKEIEEKKEKGGLEQYTKKEKIKMEKDFLRLKTKFEGIKNLEKLPDAIFVVDMKTDELAVKEAKMKEIPVVAICDTNTDPTLADYPIPANDDAISSVGYILEKVKKAIIQAKSCRKKS</sequence>
<feature type="region of interest" description="Disordered" evidence="6">
    <location>
        <begin position="1"/>
        <end position="20"/>
    </location>
</feature>
<organism evidence="7 8">
    <name type="scientific">Candidatus Nealsonbacteria bacterium CG03_land_8_20_14_0_80_36_12</name>
    <dbReference type="NCBI Taxonomy" id="1974701"/>
    <lineage>
        <taxon>Bacteria</taxon>
        <taxon>Candidatus Nealsoniibacteriota</taxon>
    </lineage>
</organism>
<evidence type="ECO:0000256" key="1">
    <source>
        <dbReference type="ARBA" id="ARBA00006242"/>
    </source>
</evidence>
<dbReference type="Gene3D" id="1.10.287.610">
    <property type="entry name" value="Helix hairpin bin"/>
    <property type="match status" value="1"/>
</dbReference>
<keyword evidence="3 5" id="KW-0687">Ribonucleoprotein</keyword>
<dbReference type="InterPro" id="IPR023591">
    <property type="entry name" value="Ribosomal_uS2_flav_dom_sf"/>
</dbReference>
<dbReference type="SUPFAM" id="SSF52313">
    <property type="entry name" value="Ribosomal protein S2"/>
    <property type="match status" value="1"/>
</dbReference>
<reference evidence="8" key="1">
    <citation type="submission" date="2017-09" db="EMBL/GenBank/DDBJ databases">
        <title>Depth-based differentiation of microbial function through sediment-hosted aquifers and enrichment of novel symbionts in the deep terrestrial subsurface.</title>
        <authorList>
            <person name="Probst A.J."/>
            <person name="Ladd B."/>
            <person name="Jarett J.K."/>
            <person name="Geller-Mcgrath D.E."/>
            <person name="Sieber C.M.K."/>
            <person name="Emerson J.B."/>
            <person name="Anantharaman K."/>
            <person name="Thomas B.C."/>
            <person name="Malmstrom R."/>
            <person name="Stieglmeier M."/>
            <person name="Klingl A."/>
            <person name="Woyke T."/>
            <person name="Ryan C.M."/>
            <person name="Banfield J.F."/>
        </authorList>
    </citation>
    <scope>NUCLEOTIDE SEQUENCE [LARGE SCALE GENOMIC DNA]</scope>
</reference>
<evidence type="ECO:0000256" key="2">
    <source>
        <dbReference type="ARBA" id="ARBA00022980"/>
    </source>
</evidence>
<dbReference type="Proteomes" id="UP000230324">
    <property type="component" value="Unassembled WGS sequence"/>
</dbReference>
<evidence type="ECO:0000256" key="4">
    <source>
        <dbReference type="ARBA" id="ARBA00035256"/>
    </source>
</evidence>
<gene>
    <name evidence="5 7" type="primary">rpsB</name>
    <name evidence="7" type="ORF">COS47_01620</name>
</gene>
<dbReference type="CDD" id="cd01425">
    <property type="entry name" value="RPS2"/>
    <property type="match status" value="1"/>
</dbReference>
<keyword evidence="2 5" id="KW-0689">Ribosomal protein</keyword>
<dbReference type="Pfam" id="PF00318">
    <property type="entry name" value="Ribosomal_S2"/>
    <property type="match status" value="1"/>
</dbReference>
<feature type="compositionally biased region" description="Basic and acidic residues" evidence="6">
    <location>
        <begin position="1"/>
        <end position="16"/>
    </location>
</feature>
<dbReference type="PANTHER" id="PTHR12534">
    <property type="entry name" value="30S RIBOSOMAL PROTEIN S2 PROKARYOTIC AND ORGANELLAR"/>
    <property type="match status" value="1"/>
</dbReference>
<comment type="caution">
    <text evidence="7">The sequence shown here is derived from an EMBL/GenBank/DDBJ whole genome shotgun (WGS) entry which is preliminary data.</text>
</comment>
<proteinExistence type="inferred from homology"/>